<evidence type="ECO:0000256" key="9">
    <source>
        <dbReference type="ARBA" id="ARBA00022692"/>
    </source>
</evidence>
<evidence type="ECO:0000256" key="8">
    <source>
        <dbReference type="ARBA" id="ARBA00022679"/>
    </source>
</evidence>
<dbReference type="InterPro" id="IPR003856">
    <property type="entry name" value="LPS_length_determ_N"/>
</dbReference>
<organism evidence="21 22">
    <name type="scientific">Aetokthonos hydrillicola Thurmond2011</name>
    <dbReference type="NCBI Taxonomy" id="2712845"/>
    <lineage>
        <taxon>Bacteria</taxon>
        <taxon>Bacillati</taxon>
        <taxon>Cyanobacteriota</taxon>
        <taxon>Cyanophyceae</taxon>
        <taxon>Nostocales</taxon>
        <taxon>Hapalosiphonaceae</taxon>
        <taxon>Aetokthonos</taxon>
    </lineage>
</organism>
<evidence type="ECO:0000256" key="12">
    <source>
        <dbReference type="ARBA" id="ARBA00022840"/>
    </source>
</evidence>
<keyword evidence="13 18" id="KW-1133">Transmembrane helix</keyword>
<dbReference type="PANTHER" id="PTHR32309">
    <property type="entry name" value="TYROSINE-PROTEIN KINASE"/>
    <property type="match status" value="1"/>
</dbReference>
<feature type="coiled-coil region" evidence="17">
    <location>
        <begin position="230"/>
        <end position="257"/>
    </location>
</feature>
<name>A0AAP5I1V2_9CYAN</name>
<comment type="subcellular location">
    <subcellularLocation>
        <location evidence="1">Cell inner membrane</location>
        <topology evidence="1">Multi-pass membrane protein</topology>
    </subcellularLocation>
</comment>
<dbReference type="PANTHER" id="PTHR32309:SF13">
    <property type="entry name" value="FERRIC ENTEROBACTIN TRANSPORT PROTEIN FEPE"/>
    <property type="match status" value="1"/>
</dbReference>
<keyword evidence="11" id="KW-0418">Kinase</keyword>
<reference evidence="22" key="1">
    <citation type="journal article" date="2021" name="Science">
        <title>Hunting the eagle killer: A cyanobacterial neurotoxin causes vacuolar myelinopathy.</title>
        <authorList>
            <person name="Breinlinger S."/>
            <person name="Phillips T.J."/>
            <person name="Haram B.N."/>
            <person name="Mares J."/>
            <person name="Martinez Yerena J.A."/>
            <person name="Hrouzek P."/>
            <person name="Sobotka R."/>
            <person name="Henderson W.M."/>
            <person name="Schmieder P."/>
            <person name="Williams S.M."/>
            <person name="Lauderdale J.D."/>
            <person name="Wilde H.D."/>
            <person name="Gerrin W."/>
            <person name="Kust A."/>
            <person name="Washington J.W."/>
            <person name="Wagner C."/>
            <person name="Geier B."/>
            <person name="Liebeke M."/>
            <person name="Enke H."/>
            <person name="Niedermeyer T.H.J."/>
            <person name="Wilde S.B."/>
        </authorList>
    </citation>
    <scope>NUCLEOTIDE SEQUENCE [LARGE SCALE GENOMIC DNA]</scope>
    <source>
        <strain evidence="22">Thurmond2011</strain>
    </source>
</reference>
<keyword evidence="12" id="KW-0067">ATP-binding</keyword>
<dbReference type="AlphaFoldDB" id="A0AAP5I1V2"/>
<accession>A0AAP5I1V2</accession>
<dbReference type="InterPro" id="IPR027417">
    <property type="entry name" value="P-loop_NTPase"/>
</dbReference>
<evidence type="ECO:0000313" key="22">
    <source>
        <dbReference type="Proteomes" id="UP000667802"/>
    </source>
</evidence>
<evidence type="ECO:0000256" key="14">
    <source>
        <dbReference type="ARBA" id="ARBA00023136"/>
    </source>
</evidence>
<dbReference type="NCBIfam" id="TIGR01007">
    <property type="entry name" value="eps_fam"/>
    <property type="match status" value="1"/>
</dbReference>
<dbReference type="InterPro" id="IPR025669">
    <property type="entry name" value="AAA_dom"/>
</dbReference>
<keyword evidence="7" id="KW-0997">Cell inner membrane</keyword>
<dbReference type="Pfam" id="PF13614">
    <property type="entry name" value="AAA_31"/>
    <property type="match status" value="1"/>
</dbReference>
<feature type="transmembrane region" description="Helical" evidence="18">
    <location>
        <begin position="72"/>
        <end position="90"/>
    </location>
</feature>
<evidence type="ECO:0000313" key="21">
    <source>
        <dbReference type="EMBL" id="MDR9893170.1"/>
    </source>
</evidence>
<evidence type="ECO:0000256" key="4">
    <source>
        <dbReference type="ARBA" id="ARBA00008883"/>
    </source>
</evidence>
<evidence type="ECO:0000259" key="20">
    <source>
        <dbReference type="Pfam" id="PF13614"/>
    </source>
</evidence>
<dbReference type="SUPFAM" id="SSF52540">
    <property type="entry name" value="P-loop containing nucleoside triphosphate hydrolases"/>
    <property type="match status" value="1"/>
</dbReference>
<keyword evidence="17" id="KW-0175">Coiled coil</keyword>
<comment type="similarity">
    <text evidence="4">Belongs to the etk/wzc family.</text>
</comment>
<evidence type="ECO:0000256" key="2">
    <source>
        <dbReference type="ARBA" id="ARBA00006683"/>
    </source>
</evidence>
<comment type="caution">
    <text evidence="21">The sequence shown here is derived from an EMBL/GenBank/DDBJ whole genome shotgun (WGS) entry which is preliminary data.</text>
</comment>
<evidence type="ECO:0000256" key="11">
    <source>
        <dbReference type="ARBA" id="ARBA00022777"/>
    </source>
</evidence>
<dbReference type="EC" id="2.7.10.2" evidence="5"/>
<keyword evidence="14 18" id="KW-0472">Membrane</keyword>
<keyword evidence="6" id="KW-1003">Cell membrane</keyword>
<proteinExistence type="inferred from homology"/>
<dbReference type="GO" id="GO:0005886">
    <property type="term" value="C:plasma membrane"/>
    <property type="evidence" value="ECO:0007669"/>
    <property type="project" value="UniProtKB-SubCell"/>
</dbReference>
<dbReference type="Pfam" id="PF02706">
    <property type="entry name" value="Wzz"/>
    <property type="match status" value="1"/>
</dbReference>
<dbReference type="InterPro" id="IPR005702">
    <property type="entry name" value="Wzc-like_C"/>
</dbReference>
<evidence type="ECO:0000256" key="16">
    <source>
        <dbReference type="ARBA" id="ARBA00051245"/>
    </source>
</evidence>
<evidence type="ECO:0000256" key="5">
    <source>
        <dbReference type="ARBA" id="ARBA00011903"/>
    </source>
</evidence>
<keyword evidence="9 18" id="KW-0812">Transmembrane</keyword>
<dbReference type="EMBL" id="JAALHA020000001">
    <property type="protein sequence ID" value="MDR9893170.1"/>
    <property type="molecule type" value="Genomic_DNA"/>
</dbReference>
<comment type="catalytic activity">
    <reaction evidence="16">
        <text>L-tyrosyl-[protein] + ATP = O-phospho-L-tyrosyl-[protein] + ADP + H(+)</text>
        <dbReference type="Rhea" id="RHEA:10596"/>
        <dbReference type="Rhea" id="RHEA-COMP:10136"/>
        <dbReference type="Rhea" id="RHEA-COMP:20101"/>
        <dbReference type="ChEBI" id="CHEBI:15378"/>
        <dbReference type="ChEBI" id="CHEBI:30616"/>
        <dbReference type="ChEBI" id="CHEBI:46858"/>
        <dbReference type="ChEBI" id="CHEBI:61978"/>
        <dbReference type="ChEBI" id="CHEBI:456216"/>
        <dbReference type="EC" id="2.7.10.2"/>
    </reaction>
</comment>
<evidence type="ECO:0000256" key="10">
    <source>
        <dbReference type="ARBA" id="ARBA00022741"/>
    </source>
</evidence>
<dbReference type="Proteomes" id="UP000667802">
    <property type="component" value="Unassembled WGS sequence"/>
</dbReference>
<keyword evidence="22" id="KW-1185">Reference proteome</keyword>
<evidence type="ECO:0000259" key="19">
    <source>
        <dbReference type="Pfam" id="PF02706"/>
    </source>
</evidence>
<feature type="domain" description="Polysaccharide chain length determinant N-terminal" evidence="19">
    <location>
        <begin position="59"/>
        <end position="153"/>
    </location>
</feature>
<dbReference type="InterPro" id="IPR050445">
    <property type="entry name" value="Bact_polysacc_biosynth/exp"/>
</dbReference>
<dbReference type="GO" id="GO:0004715">
    <property type="term" value="F:non-membrane spanning protein tyrosine kinase activity"/>
    <property type="evidence" value="ECO:0007669"/>
    <property type="project" value="UniProtKB-EC"/>
</dbReference>
<dbReference type="GO" id="GO:0005524">
    <property type="term" value="F:ATP binding"/>
    <property type="evidence" value="ECO:0007669"/>
    <property type="project" value="UniProtKB-KW"/>
</dbReference>
<dbReference type="CDD" id="cd05387">
    <property type="entry name" value="BY-kinase"/>
    <property type="match status" value="1"/>
</dbReference>
<feature type="domain" description="AAA" evidence="20">
    <location>
        <begin position="608"/>
        <end position="754"/>
    </location>
</feature>
<keyword evidence="15" id="KW-0829">Tyrosine-protein kinase</keyword>
<evidence type="ECO:0000256" key="15">
    <source>
        <dbReference type="ARBA" id="ARBA00023137"/>
    </source>
</evidence>
<sequence>MKFNHIHSLQSNNSNNGAKELIHLEQDKSQELNKSGVNLVRNSVEVFDSDDSEAPKKGLNLRPILRTIQRNTLLVVAITAATTIASVFVLPKSPRIYEGTFQLLVEPITSEAKLTDPSVLSRNENLLMAFSVDYPTLLQVLQSPSLLTKISKQIQVQYPNFKNDTLSRDLVNKNLVIRRVGTNLSDFTKLIEVHYKGKDSAQVEFVLKAILNEYLKYGLENRKTHISSAVEFIESQLPRLQKQVNNLQGQLQVLQQDYQLSNPTNDAGALSQRFREIQTQRFNVQRELSEQKTLYVNLQKQLNLAENEALTASTLSEDPSYRDLLTQKRNIESQIAIKSVQLTQDHPIMQSLWQQQRNISLLLDQQAQHIAGQSLPSRVTKPQILNFQNSTRQSLIKQLMDTSNNIHLLEVRNQAFTKAETSLNQQVLQFPAITRRYNDLQQQLEITTKTLNQLLVQRETLRVEAAQKEVPWQVASEATIPRDIAGKPIPVPGDTGKKLGMAIFIGLILGISSALLIDKLRNVFHTTDDIRDAITETPVLEVPPVAQSKSQFSKTTTVPSSLEENKAEQPNASLVLETFISLYTSIRFLTSRSPVRSLLVCSPETKDGKTRTAFHLAQAAAIKGQKVLLVDANLRHPQLHTMFGLPNLSGLSNILSENLEPQKFIQRSPLENNLFLLTAGQLLKNPSRLVASSRMHYLIKEFEANFDLVIYDTSHFLGFADTKLLATDIDGVLMVVQVGKTHRSAVTQVLNQLKASNLPIISIVAN</sequence>
<comment type="similarity">
    <text evidence="3">Belongs to the CpsD/CapB family.</text>
</comment>
<dbReference type="RefSeq" id="WP_208343198.1">
    <property type="nucleotide sequence ID" value="NZ_CAWQFN010000268.1"/>
</dbReference>
<evidence type="ECO:0000256" key="3">
    <source>
        <dbReference type="ARBA" id="ARBA00007316"/>
    </source>
</evidence>
<keyword evidence="8 21" id="KW-0808">Transferase</keyword>
<evidence type="ECO:0000256" key="13">
    <source>
        <dbReference type="ARBA" id="ARBA00022989"/>
    </source>
</evidence>
<protein>
    <recommendedName>
        <fullName evidence="5">non-specific protein-tyrosine kinase</fullName>
        <ecNumber evidence="5">2.7.10.2</ecNumber>
    </recommendedName>
</protein>
<evidence type="ECO:0000256" key="6">
    <source>
        <dbReference type="ARBA" id="ARBA00022475"/>
    </source>
</evidence>
<comment type="similarity">
    <text evidence="2">Belongs to the CpsC/CapA family.</text>
</comment>
<evidence type="ECO:0000256" key="18">
    <source>
        <dbReference type="SAM" id="Phobius"/>
    </source>
</evidence>
<evidence type="ECO:0000256" key="1">
    <source>
        <dbReference type="ARBA" id="ARBA00004429"/>
    </source>
</evidence>
<evidence type="ECO:0000256" key="7">
    <source>
        <dbReference type="ARBA" id="ARBA00022519"/>
    </source>
</evidence>
<dbReference type="Gene3D" id="3.40.50.300">
    <property type="entry name" value="P-loop containing nucleotide triphosphate hydrolases"/>
    <property type="match status" value="1"/>
</dbReference>
<gene>
    <name evidence="21" type="ORF">G7B40_001040</name>
</gene>
<keyword evidence="10" id="KW-0547">Nucleotide-binding</keyword>
<evidence type="ECO:0000256" key="17">
    <source>
        <dbReference type="SAM" id="Coils"/>
    </source>
</evidence>